<comment type="cofactor">
    <cofactor evidence="1 7">
        <name>heme</name>
        <dbReference type="ChEBI" id="CHEBI:30413"/>
    </cofactor>
</comment>
<comment type="caution">
    <text evidence="10">The sequence shown here is derived from an EMBL/GenBank/DDBJ whole genome shotgun (WGS) entry which is preliminary data.</text>
</comment>
<dbReference type="PANTHER" id="PTHR24305:SF172">
    <property type="entry name" value="P450, PUTATIVE (EUROFUNG)-RELATED"/>
    <property type="match status" value="1"/>
</dbReference>
<evidence type="ECO:0000313" key="10">
    <source>
        <dbReference type="EMBL" id="RDW93028.1"/>
    </source>
</evidence>
<dbReference type="PROSITE" id="PS00086">
    <property type="entry name" value="CYTOCHROME_P450"/>
    <property type="match status" value="1"/>
</dbReference>
<sequence>MALLTFLAIAILMATPIIIHIHGAPPPAEIPKPNALFPLHRPLLHMGTTQHLPHQSPLHPAQETPHYPPRPTHALLRHHQRNTRHIRPRLAVRESRAIPSDPPAWRAYAYTQRHRPRGPRAQAPHAQQCLRGAEFGGLGGEDCGEGNGGSGFNVDWRLWSNLFTIDAIVEIALSEKTHMLEAGNDSIAVPRDGRSARALGFVWSMHGGARIASWFVGAPAWFPILKGATRLLFPWLRRQWEQGEDFGAIVRHLVARRLSRVDEPDDFLACLVSDKNGEPRSLERGEIEAEANMLRMSSINPETLIKLRAEVADALSSREPIAAYARVKNLPYLKACLEESLRLSPPLPRGLERKTPAGGMMIAGEWIGGNIGVSVPAYAAHRDSIIFPDAEQFIPERWLRCSSDELAAMRAAFIPFSTGARGCIGRHLTMMEQQILVATLVHAYDFALPGGFELEYEEAFNLWPGPMPMRIWRRR</sequence>
<evidence type="ECO:0000313" key="11">
    <source>
        <dbReference type="Proteomes" id="UP000256690"/>
    </source>
</evidence>
<dbReference type="Pfam" id="PF00067">
    <property type="entry name" value="p450"/>
    <property type="match status" value="1"/>
</dbReference>
<dbReference type="PANTHER" id="PTHR24305">
    <property type="entry name" value="CYTOCHROME P450"/>
    <property type="match status" value="1"/>
</dbReference>
<feature type="chain" id="PRO_5017768770" description="Cytochrome P450" evidence="9">
    <location>
        <begin position="24"/>
        <end position="475"/>
    </location>
</feature>
<dbReference type="RefSeq" id="XP_026608211.1">
    <property type="nucleotide sequence ID" value="XM_026742366.1"/>
</dbReference>
<evidence type="ECO:0000256" key="1">
    <source>
        <dbReference type="ARBA" id="ARBA00001971"/>
    </source>
</evidence>
<gene>
    <name evidence="10" type="ORF">DSM5745_00350</name>
</gene>
<evidence type="ECO:0000256" key="4">
    <source>
        <dbReference type="ARBA" id="ARBA00022723"/>
    </source>
</evidence>
<dbReference type="GO" id="GO:0016705">
    <property type="term" value="F:oxidoreductase activity, acting on paired donors, with incorporation or reduction of molecular oxygen"/>
    <property type="evidence" value="ECO:0007669"/>
    <property type="project" value="InterPro"/>
</dbReference>
<dbReference type="GO" id="GO:0020037">
    <property type="term" value="F:heme binding"/>
    <property type="evidence" value="ECO:0007669"/>
    <property type="project" value="InterPro"/>
</dbReference>
<dbReference type="GO" id="GO:0004497">
    <property type="term" value="F:monooxygenase activity"/>
    <property type="evidence" value="ECO:0007669"/>
    <property type="project" value="UniProtKB-KW"/>
</dbReference>
<feature type="binding site" description="axial binding residue" evidence="7">
    <location>
        <position position="423"/>
    </location>
    <ligand>
        <name>heme</name>
        <dbReference type="ChEBI" id="CHEBI:30413"/>
    </ligand>
    <ligandPart>
        <name>Fe</name>
        <dbReference type="ChEBI" id="CHEBI:18248"/>
    </ligandPart>
</feature>
<dbReference type="InterPro" id="IPR017972">
    <property type="entry name" value="Cyt_P450_CS"/>
</dbReference>
<dbReference type="SUPFAM" id="SSF48264">
    <property type="entry name" value="Cytochrome P450"/>
    <property type="match status" value="1"/>
</dbReference>
<dbReference type="GeneID" id="38110720"/>
<evidence type="ECO:0000256" key="7">
    <source>
        <dbReference type="PIRSR" id="PIRSR602403-1"/>
    </source>
</evidence>
<dbReference type="EMBL" id="PVWQ01000001">
    <property type="protein sequence ID" value="RDW93028.1"/>
    <property type="molecule type" value="Genomic_DNA"/>
</dbReference>
<keyword evidence="5 8" id="KW-0560">Oxidoreductase</keyword>
<comment type="similarity">
    <text evidence="2 8">Belongs to the cytochrome P450 family.</text>
</comment>
<dbReference type="Gene3D" id="1.10.630.10">
    <property type="entry name" value="Cytochrome P450"/>
    <property type="match status" value="1"/>
</dbReference>
<proteinExistence type="inferred from homology"/>
<evidence type="ECO:0000256" key="5">
    <source>
        <dbReference type="ARBA" id="ARBA00023002"/>
    </source>
</evidence>
<evidence type="ECO:0000256" key="2">
    <source>
        <dbReference type="ARBA" id="ARBA00010617"/>
    </source>
</evidence>
<dbReference type="InterPro" id="IPR036396">
    <property type="entry name" value="Cyt_P450_sf"/>
</dbReference>
<organism evidence="10 11">
    <name type="scientific">Aspergillus mulundensis</name>
    <dbReference type="NCBI Taxonomy" id="1810919"/>
    <lineage>
        <taxon>Eukaryota</taxon>
        <taxon>Fungi</taxon>
        <taxon>Dikarya</taxon>
        <taxon>Ascomycota</taxon>
        <taxon>Pezizomycotina</taxon>
        <taxon>Eurotiomycetes</taxon>
        <taxon>Eurotiomycetidae</taxon>
        <taxon>Eurotiales</taxon>
        <taxon>Aspergillaceae</taxon>
        <taxon>Aspergillus</taxon>
        <taxon>Aspergillus subgen. Nidulantes</taxon>
    </lineage>
</organism>
<dbReference type="InterPro" id="IPR002403">
    <property type="entry name" value="Cyt_P450_E_grp-IV"/>
</dbReference>
<dbReference type="InterPro" id="IPR001128">
    <property type="entry name" value="Cyt_P450"/>
</dbReference>
<feature type="signal peptide" evidence="9">
    <location>
        <begin position="1"/>
        <end position="23"/>
    </location>
</feature>
<dbReference type="PRINTS" id="PR00385">
    <property type="entry name" value="P450"/>
</dbReference>
<evidence type="ECO:0000256" key="9">
    <source>
        <dbReference type="SAM" id="SignalP"/>
    </source>
</evidence>
<keyword evidence="11" id="KW-1185">Reference proteome</keyword>
<evidence type="ECO:0008006" key="12">
    <source>
        <dbReference type="Google" id="ProtNLM"/>
    </source>
</evidence>
<keyword evidence="4 7" id="KW-0479">Metal-binding</keyword>
<dbReference type="GO" id="GO:0044550">
    <property type="term" value="P:secondary metabolite biosynthetic process"/>
    <property type="evidence" value="ECO:0007669"/>
    <property type="project" value="UniProtKB-ARBA"/>
</dbReference>
<dbReference type="InterPro" id="IPR050121">
    <property type="entry name" value="Cytochrome_P450_monoxygenase"/>
</dbReference>
<keyword evidence="9" id="KW-0732">Signal</keyword>
<dbReference type="OrthoDB" id="2789670at2759"/>
<evidence type="ECO:0000256" key="6">
    <source>
        <dbReference type="ARBA" id="ARBA00023004"/>
    </source>
</evidence>
<protein>
    <recommendedName>
        <fullName evidence="12">Cytochrome P450</fullName>
    </recommendedName>
</protein>
<reference evidence="10 11" key="1">
    <citation type="journal article" date="2018" name="IMA Fungus">
        <title>IMA Genome-F 9: Draft genome sequence of Annulohypoxylon stygium, Aspergillus mulundensis, Berkeleyomyces basicola (syn. Thielaviopsis basicola), Ceratocystis smalleyi, two Cercospora beticola strains, Coleophoma cylindrospora, Fusarium fracticaudum, Phialophora cf. hyalina, and Morchella septimelata.</title>
        <authorList>
            <person name="Wingfield B.D."/>
            <person name="Bills G.F."/>
            <person name="Dong Y."/>
            <person name="Huang W."/>
            <person name="Nel W.J."/>
            <person name="Swalarsk-Parry B.S."/>
            <person name="Vaghefi N."/>
            <person name="Wilken P.M."/>
            <person name="An Z."/>
            <person name="de Beer Z.W."/>
            <person name="De Vos L."/>
            <person name="Chen L."/>
            <person name="Duong T.A."/>
            <person name="Gao Y."/>
            <person name="Hammerbacher A."/>
            <person name="Kikkert J.R."/>
            <person name="Li Y."/>
            <person name="Li H."/>
            <person name="Li K."/>
            <person name="Li Q."/>
            <person name="Liu X."/>
            <person name="Ma X."/>
            <person name="Naidoo K."/>
            <person name="Pethybridge S.J."/>
            <person name="Sun J."/>
            <person name="Steenkamp E.T."/>
            <person name="van der Nest M.A."/>
            <person name="van Wyk S."/>
            <person name="Wingfield M.J."/>
            <person name="Xiong C."/>
            <person name="Yue Q."/>
            <person name="Zhang X."/>
        </authorList>
    </citation>
    <scope>NUCLEOTIDE SEQUENCE [LARGE SCALE GENOMIC DNA]</scope>
    <source>
        <strain evidence="10 11">DSM 5745</strain>
    </source>
</reference>
<dbReference type="PRINTS" id="PR00465">
    <property type="entry name" value="EP450IV"/>
</dbReference>
<accession>A0A3D8T4V6</accession>
<name>A0A3D8T4V6_9EURO</name>
<dbReference type="GO" id="GO:0005506">
    <property type="term" value="F:iron ion binding"/>
    <property type="evidence" value="ECO:0007669"/>
    <property type="project" value="InterPro"/>
</dbReference>
<dbReference type="Proteomes" id="UP000256690">
    <property type="component" value="Unassembled WGS sequence"/>
</dbReference>
<keyword evidence="3 7" id="KW-0349">Heme</keyword>
<keyword evidence="6 7" id="KW-0408">Iron</keyword>
<dbReference type="AlphaFoldDB" id="A0A3D8T4V6"/>
<evidence type="ECO:0000256" key="3">
    <source>
        <dbReference type="ARBA" id="ARBA00022617"/>
    </source>
</evidence>
<evidence type="ECO:0000256" key="8">
    <source>
        <dbReference type="RuleBase" id="RU000461"/>
    </source>
</evidence>
<keyword evidence="8" id="KW-0503">Monooxygenase</keyword>
<dbReference type="STRING" id="1810919.A0A3D8T4V6"/>